<dbReference type="GO" id="GO:0006281">
    <property type="term" value="P:DNA repair"/>
    <property type="evidence" value="ECO:0007669"/>
    <property type="project" value="UniProtKB-KW"/>
</dbReference>
<gene>
    <name evidence="18" type="ORF">H8695_01805</name>
</gene>
<keyword evidence="10" id="KW-0067">ATP-binding</keyword>
<proteinExistence type="inferred from homology"/>
<accession>A0A926HUD2</accession>
<dbReference type="PROSITE" id="PS50893">
    <property type="entry name" value="ABC_TRANSPORTER_2"/>
    <property type="match status" value="1"/>
</dbReference>
<keyword evidence="9" id="KW-0862">Zinc</keyword>
<evidence type="ECO:0000256" key="6">
    <source>
        <dbReference type="ARBA" id="ARBA00022763"/>
    </source>
</evidence>
<comment type="subcellular location">
    <subcellularLocation>
        <location evidence="1">Cytoplasm</location>
    </subcellularLocation>
</comment>
<keyword evidence="12" id="KW-0238">DNA-binding</keyword>
<dbReference type="GO" id="GO:0004518">
    <property type="term" value="F:nuclease activity"/>
    <property type="evidence" value="ECO:0007669"/>
    <property type="project" value="UniProtKB-KW"/>
</dbReference>
<keyword evidence="5" id="KW-0547">Nucleotide-binding</keyword>
<evidence type="ECO:0000256" key="15">
    <source>
        <dbReference type="ARBA" id="ARBA00039316"/>
    </source>
</evidence>
<dbReference type="GO" id="GO:0008270">
    <property type="term" value="F:zinc ion binding"/>
    <property type="evidence" value="ECO:0007669"/>
    <property type="project" value="UniProtKB-KW"/>
</dbReference>
<evidence type="ECO:0000259" key="17">
    <source>
        <dbReference type="PROSITE" id="PS50893"/>
    </source>
</evidence>
<sequence length="819" mass="89046">MSELVIQNATQGNLRGVTLAIPKEKLVVFTGLSGSGKSTLLIDVLFQECQRQYLEAMGMQGIRKPQVDRVRGASPAVLITQSDQNKNPRSTVGTVSDLYTDLRMVYEKLSVRTCPGCGRPISSADCEEQTEREGDEFRVFMICHLCGHRMRKLTRSEFSFNTRQGACPTCQGLGSTLSVRLESVLREELSLEQGAVAFWEAKFGEYQTGVYYRALRHFGIPEPRDIAVSQFDKLQRAILMEGVTCDAVRETFPDAAPPKTAAAGRFEGVVPMLWKRLRDHGGDLARLGAYFHSVVCSDCGGEQLCELSRSVTVEQTRLPELSVRSLEELRQWVDALAEKLDGKRSDMVGDYLLDLRTKLDRFLQVGLGYLTLDRQTTTLSGGELQRMRLAAVLDSDLSGVIYILDEPTVGLHPKDTAGLVAVLKRLRDKGNTVLVIEHDPDVMRQADWIVDIGPGSGLRGGRVVTTGTPEEICRSPESATGCYLGATHPGKTVFRQPSGTAVRVSGAHKFNLKGFDVAIPAGCLSAVTGPSGSGKSTLVFELIAKGDHRGPDGAVSGCGQFDALVEIGQAPLARMKRSNVATYCGAYAPIRTLFAGTPQAVSRGLGARHFSFNTTGGRCETCQGLGVVTSNLLFFQDVEVVCPACGGRQFSDEVLDVKYRGHSIHDVMKLSVEAAAELFADRRPIAEILNLLMEVGLGYLELGQTLPTLSGGEGQRLKLARELIGSRGRKRNLYLLDEPTTGLHPVDVEHFLRLLDKLVDAGSTVVVVEHNEQLIRHCDCVVDLGPGGGERGGELMFTGTPAQMQEAVGDTARVFFGNH</sequence>
<dbReference type="GO" id="GO:0003677">
    <property type="term" value="F:DNA binding"/>
    <property type="evidence" value="ECO:0007669"/>
    <property type="project" value="UniProtKB-KW"/>
</dbReference>
<dbReference type="SUPFAM" id="SSF52540">
    <property type="entry name" value="P-loop containing nucleoside triphosphate hydrolases"/>
    <property type="match status" value="2"/>
</dbReference>
<comment type="caution">
    <text evidence="18">The sequence shown here is derived from an EMBL/GenBank/DDBJ whole genome shotgun (WGS) entry which is preliminary data.</text>
</comment>
<evidence type="ECO:0000256" key="4">
    <source>
        <dbReference type="ARBA" id="ARBA00022737"/>
    </source>
</evidence>
<comment type="similarity">
    <text evidence="14">Belongs to the ABC transporter superfamily. UvrA family.</text>
</comment>
<name>A0A926HUD2_9FIRM</name>
<evidence type="ECO:0000256" key="7">
    <source>
        <dbReference type="ARBA" id="ARBA00022769"/>
    </source>
</evidence>
<reference evidence="18" key="1">
    <citation type="submission" date="2020-08" db="EMBL/GenBank/DDBJ databases">
        <title>Genome public.</title>
        <authorList>
            <person name="Liu C."/>
            <person name="Sun Q."/>
        </authorList>
    </citation>
    <scope>NUCLEOTIDE SEQUENCE</scope>
    <source>
        <strain evidence="18">BX7</strain>
    </source>
</reference>
<keyword evidence="6" id="KW-0227">DNA damage</keyword>
<keyword evidence="7" id="KW-0228">DNA excision</keyword>
<dbReference type="Gene3D" id="1.10.8.280">
    <property type="entry name" value="ABC transporter ATPase domain-like"/>
    <property type="match status" value="1"/>
</dbReference>
<evidence type="ECO:0000256" key="5">
    <source>
        <dbReference type="ARBA" id="ARBA00022741"/>
    </source>
</evidence>
<evidence type="ECO:0000256" key="3">
    <source>
        <dbReference type="ARBA" id="ARBA00022723"/>
    </source>
</evidence>
<keyword evidence="19" id="KW-1185">Reference proteome</keyword>
<dbReference type="Gene3D" id="1.20.1580.10">
    <property type="entry name" value="ABC transporter ATPase like domain"/>
    <property type="match status" value="2"/>
</dbReference>
<protein>
    <recommendedName>
        <fullName evidence="15">UvrABC system protein A</fullName>
    </recommendedName>
    <alternativeName>
        <fullName evidence="16">Excinuclease ABC subunit A</fullName>
    </alternativeName>
</protein>
<dbReference type="PANTHER" id="PTHR43152">
    <property type="entry name" value="UVRABC SYSTEM PROTEIN A"/>
    <property type="match status" value="1"/>
</dbReference>
<organism evidence="18 19">
    <name type="scientific">Feifania hominis</name>
    <dbReference type="NCBI Taxonomy" id="2763660"/>
    <lineage>
        <taxon>Bacteria</taxon>
        <taxon>Bacillati</taxon>
        <taxon>Bacillota</taxon>
        <taxon>Clostridia</taxon>
        <taxon>Eubacteriales</taxon>
        <taxon>Feifaniaceae</taxon>
        <taxon>Feifania</taxon>
    </lineage>
</organism>
<evidence type="ECO:0000313" key="18">
    <source>
        <dbReference type="EMBL" id="MBC8535431.1"/>
    </source>
</evidence>
<dbReference type="InterPro" id="IPR003439">
    <property type="entry name" value="ABC_transporter-like_ATP-bd"/>
</dbReference>
<dbReference type="InterPro" id="IPR041552">
    <property type="entry name" value="UvrA_DNA-bd"/>
</dbReference>
<evidence type="ECO:0000256" key="11">
    <source>
        <dbReference type="ARBA" id="ARBA00022881"/>
    </source>
</evidence>
<dbReference type="PANTHER" id="PTHR43152:SF3">
    <property type="entry name" value="UVRABC SYSTEM PROTEIN A"/>
    <property type="match status" value="1"/>
</dbReference>
<dbReference type="RefSeq" id="WP_249299161.1">
    <property type="nucleotide sequence ID" value="NZ_JACRSP010000001.1"/>
</dbReference>
<dbReference type="Gene3D" id="3.40.50.300">
    <property type="entry name" value="P-loop containing nucleotide triphosphate hydrolases"/>
    <property type="match status" value="2"/>
</dbReference>
<dbReference type="GO" id="GO:0016887">
    <property type="term" value="F:ATP hydrolysis activity"/>
    <property type="evidence" value="ECO:0007669"/>
    <property type="project" value="InterPro"/>
</dbReference>
<dbReference type="AlphaFoldDB" id="A0A926HUD2"/>
<dbReference type="Pfam" id="PF17755">
    <property type="entry name" value="UvrA_DNA-bind"/>
    <property type="match status" value="1"/>
</dbReference>
<dbReference type="GO" id="GO:0005524">
    <property type="term" value="F:ATP binding"/>
    <property type="evidence" value="ECO:0007669"/>
    <property type="project" value="UniProtKB-KW"/>
</dbReference>
<keyword evidence="11" id="KW-0267">Excision nuclease</keyword>
<evidence type="ECO:0000256" key="10">
    <source>
        <dbReference type="ARBA" id="ARBA00022840"/>
    </source>
</evidence>
<evidence type="ECO:0000256" key="8">
    <source>
        <dbReference type="ARBA" id="ARBA00022771"/>
    </source>
</evidence>
<feature type="domain" description="ABC transporter" evidence="17">
    <location>
        <begin position="494"/>
        <end position="811"/>
    </location>
</feature>
<evidence type="ECO:0000313" key="19">
    <source>
        <dbReference type="Proteomes" id="UP000620366"/>
    </source>
</evidence>
<dbReference type="PROSITE" id="PS00211">
    <property type="entry name" value="ABC_TRANSPORTER_1"/>
    <property type="match status" value="1"/>
</dbReference>
<keyword evidence="8" id="KW-0863">Zinc-finger</keyword>
<dbReference type="EMBL" id="JACRSP010000001">
    <property type="protein sequence ID" value="MBC8535431.1"/>
    <property type="molecule type" value="Genomic_DNA"/>
</dbReference>
<evidence type="ECO:0000256" key="9">
    <source>
        <dbReference type="ARBA" id="ARBA00022833"/>
    </source>
</evidence>
<evidence type="ECO:0000256" key="14">
    <source>
        <dbReference type="ARBA" id="ARBA00038000"/>
    </source>
</evidence>
<dbReference type="GO" id="GO:0005737">
    <property type="term" value="C:cytoplasm"/>
    <property type="evidence" value="ECO:0007669"/>
    <property type="project" value="UniProtKB-SubCell"/>
</dbReference>
<evidence type="ECO:0000256" key="2">
    <source>
        <dbReference type="ARBA" id="ARBA00022490"/>
    </source>
</evidence>
<dbReference type="InterPro" id="IPR017871">
    <property type="entry name" value="ABC_transporter-like_CS"/>
</dbReference>
<evidence type="ECO:0000256" key="16">
    <source>
        <dbReference type="ARBA" id="ARBA00042156"/>
    </source>
</evidence>
<keyword evidence="3" id="KW-0479">Metal-binding</keyword>
<evidence type="ECO:0000256" key="12">
    <source>
        <dbReference type="ARBA" id="ARBA00023125"/>
    </source>
</evidence>
<dbReference type="Proteomes" id="UP000620366">
    <property type="component" value="Unassembled WGS sequence"/>
</dbReference>
<keyword evidence="2" id="KW-0963">Cytoplasm</keyword>
<keyword evidence="13" id="KW-0234">DNA repair</keyword>
<dbReference type="InterPro" id="IPR027417">
    <property type="entry name" value="P-loop_NTPase"/>
</dbReference>
<evidence type="ECO:0000256" key="1">
    <source>
        <dbReference type="ARBA" id="ARBA00004496"/>
    </source>
</evidence>
<keyword evidence="4" id="KW-0677">Repeat</keyword>
<evidence type="ECO:0000256" key="13">
    <source>
        <dbReference type="ARBA" id="ARBA00023204"/>
    </source>
</evidence>